<name>A0A0C9R848_9HYME</name>
<dbReference type="PANTHER" id="PTHR13593">
    <property type="match status" value="1"/>
</dbReference>
<proteinExistence type="predicted"/>
<feature type="domain" description="Phosphatidylinositol-specific phospholipase C X" evidence="1">
    <location>
        <begin position="35"/>
        <end position="205"/>
    </location>
</feature>
<dbReference type="AlphaFoldDB" id="A0A0C9R848"/>
<evidence type="ECO:0000259" key="1">
    <source>
        <dbReference type="SMART" id="SM00148"/>
    </source>
</evidence>
<dbReference type="GO" id="GO:0006629">
    <property type="term" value="P:lipid metabolic process"/>
    <property type="evidence" value="ECO:0007669"/>
    <property type="project" value="InterPro"/>
</dbReference>
<dbReference type="PANTHER" id="PTHR13593:SF113">
    <property type="entry name" value="SI:DKEY-266F7.9"/>
    <property type="match status" value="1"/>
</dbReference>
<organism evidence="2">
    <name type="scientific">Fopius arisanus</name>
    <dbReference type="NCBI Taxonomy" id="64838"/>
    <lineage>
        <taxon>Eukaryota</taxon>
        <taxon>Metazoa</taxon>
        <taxon>Ecdysozoa</taxon>
        <taxon>Arthropoda</taxon>
        <taxon>Hexapoda</taxon>
        <taxon>Insecta</taxon>
        <taxon>Pterygota</taxon>
        <taxon>Neoptera</taxon>
        <taxon>Endopterygota</taxon>
        <taxon>Hymenoptera</taxon>
        <taxon>Apocrita</taxon>
        <taxon>Ichneumonoidea</taxon>
        <taxon>Braconidae</taxon>
        <taxon>Opiinae</taxon>
        <taxon>Fopius</taxon>
    </lineage>
</organism>
<dbReference type="SMART" id="SM00148">
    <property type="entry name" value="PLCXc"/>
    <property type="match status" value="1"/>
</dbReference>
<dbReference type="GO" id="GO:0008081">
    <property type="term" value="F:phosphoric diester hydrolase activity"/>
    <property type="evidence" value="ECO:0007669"/>
    <property type="project" value="InterPro"/>
</dbReference>
<accession>A0A0C9R848</accession>
<dbReference type="CDD" id="cd08616">
    <property type="entry name" value="PI-PLCXD1c"/>
    <property type="match status" value="1"/>
</dbReference>
<dbReference type="EMBL" id="GBYB01004210">
    <property type="protein sequence ID" value="JAG73977.1"/>
    <property type="molecule type" value="Transcribed_RNA"/>
</dbReference>
<dbReference type="SUPFAM" id="SSF51695">
    <property type="entry name" value="PLC-like phosphodiesterases"/>
    <property type="match status" value="1"/>
</dbReference>
<dbReference type="InterPro" id="IPR042158">
    <property type="entry name" value="PLCXD1/2/3"/>
</dbReference>
<dbReference type="InterPro" id="IPR017946">
    <property type="entry name" value="PLC-like_Pdiesterase_TIM-brl"/>
</dbReference>
<sequence>MNNYFDDFTGAQPWNIISNDNLELWMTELPPYLKSIPIIQLAIPGSHNTMTYTINRCNDVGPDEPPFLRFLGRYFSMLSKPLIFNWSVTQLDDIKSQLSGGIRYLDLRLATKPNDSKIYFLHGLYGEAVELHLNEISNWLKAHQEEIVILDFQHFYSFSLSDHQSLVGIIKRTFGTAICPFSGNLSNISIDWMVRRGYQVLIVYRNEIAKVDRAVWPSGLWSTPWPNTTDPSALIDFLDSRLKTKLPNVGYVSQCLLTPDIRYVLRHLCGNLHSDLAVKCRGVCLPWVKGHHPGSGGMNIVITDYVSFNNFEFSRTVIQRNREFLGLL</sequence>
<gene>
    <name evidence="2" type="primary">PLCXD3</name>
    <name evidence="2" type="ORF">g.34853</name>
</gene>
<dbReference type="InterPro" id="IPR000909">
    <property type="entry name" value="PLipase_C_PInositol-sp_X_dom"/>
</dbReference>
<reference evidence="2" key="1">
    <citation type="submission" date="2015-01" db="EMBL/GenBank/DDBJ databases">
        <title>Transcriptome Assembly of Fopius arisanus.</title>
        <authorList>
            <person name="Geib S."/>
        </authorList>
    </citation>
    <scope>NUCLEOTIDE SEQUENCE</scope>
</reference>
<dbReference type="Gene3D" id="3.20.20.190">
    <property type="entry name" value="Phosphatidylinositol (PI) phosphodiesterase"/>
    <property type="match status" value="1"/>
</dbReference>
<protein>
    <submittedName>
        <fullName evidence="2">PLCXD3 protein</fullName>
    </submittedName>
</protein>
<evidence type="ECO:0000313" key="2">
    <source>
        <dbReference type="EMBL" id="JAG73977.1"/>
    </source>
</evidence>
<dbReference type="InterPro" id="IPR051057">
    <property type="entry name" value="PI-PLC_domain"/>
</dbReference>